<dbReference type="GO" id="GO:0016740">
    <property type="term" value="F:transferase activity"/>
    <property type="evidence" value="ECO:0007669"/>
    <property type="project" value="UniProtKB-KW"/>
</dbReference>
<evidence type="ECO:0000313" key="2">
    <source>
        <dbReference type="Proteomes" id="UP000054537"/>
    </source>
</evidence>
<name>A0A0A6XGM2_ACTUT</name>
<organism evidence="1 2">
    <name type="scientific">Actinoplanes utahensis</name>
    <dbReference type="NCBI Taxonomy" id="1869"/>
    <lineage>
        <taxon>Bacteria</taxon>
        <taxon>Bacillati</taxon>
        <taxon>Actinomycetota</taxon>
        <taxon>Actinomycetes</taxon>
        <taxon>Micromonosporales</taxon>
        <taxon>Micromonosporaceae</taxon>
        <taxon>Actinoplanes</taxon>
    </lineage>
</organism>
<sequence>MTEIMVASAADRPRVVDSLVAAFAADPVLRFLFPADEDYPEQAAAFFGHLFDKRVGRGTVWTVAGGMSTAIWEPPGGGTPAGELDVPAEARARVKAYDEAVHAALPDEPYWYLGVLGTHPAAAGRRLGRAVMAAGLRRAAADRLPAVLETSTAVNVEIYRRSGWEVVAEVGEPLPIWVMRHPG</sequence>
<reference evidence="1 2" key="1">
    <citation type="submission" date="2014-10" db="EMBL/GenBank/DDBJ databases">
        <title>Draft genome sequence of Actinoplanes utahensis NRRL 12052.</title>
        <authorList>
            <person name="Velasco-Bucheli B."/>
            <person name="del Cerro C."/>
            <person name="Hormigo D."/>
            <person name="Garcia J.L."/>
            <person name="Acebal C."/>
            <person name="Arroyo M."/>
            <person name="de la Mata I."/>
        </authorList>
    </citation>
    <scope>NUCLEOTIDE SEQUENCE [LARGE SCALE GENOMIC DNA]</scope>
    <source>
        <strain evidence="1 2">NRRL 12052</strain>
    </source>
</reference>
<dbReference type="PANTHER" id="PTHR42791">
    <property type="entry name" value="GNAT FAMILY ACETYLTRANSFERASE"/>
    <property type="match status" value="1"/>
</dbReference>
<dbReference type="eggNOG" id="COG0456">
    <property type="taxonomic scope" value="Bacteria"/>
</dbReference>
<evidence type="ECO:0000313" key="1">
    <source>
        <dbReference type="EMBL" id="KHD79242.1"/>
    </source>
</evidence>
<dbReference type="Gene3D" id="3.40.630.30">
    <property type="match status" value="1"/>
</dbReference>
<dbReference type="AlphaFoldDB" id="A0A0A6XGM2"/>
<dbReference type="PANTHER" id="PTHR42791:SF1">
    <property type="entry name" value="N-ACETYLTRANSFERASE DOMAIN-CONTAINING PROTEIN"/>
    <property type="match status" value="1"/>
</dbReference>
<protein>
    <submittedName>
        <fullName evidence="1">Acetyltransferase</fullName>
    </submittedName>
</protein>
<dbReference type="SUPFAM" id="SSF55729">
    <property type="entry name" value="Acyl-CoA N-acyltransferases (Nat)"/>
    <property type="match status" value="1"/>
</dbReference>
<dbReference type="InterPro" id="IPR052523">
    <property type="entry name" value="Trichothecene_AcTrans"/>
</dbReference>
<gene>
    <name evidence="1" type="ORF">MB27_01110</name>
</gene>
<dbReference type="STRING" id="1869.MB27_01110"/>
<comment type="caution">
    <text evidence="1">The sequence shown here is derived from an EMBL/GenBank/DDBJ whole genome shotgun (WGS) entry which is preliminary data.</text>
</comment>
<dbReference type="Proteomes" id="UP000054537">
    <property type="component" value="Unassembled WGS sequence"/>
</dbReference>
<dbReference type="OrthoDB" id="7057833at2"/>
<accession>A0A0A6XGM2</accession>
<keyword evidence="2" id="KW-1185">Reference proteome</keyword>
<dbReference type="RefSeq" id="WP_043521710.1">
    <property type="nucleotide sequence ID" value="NZ_BAABKU010000007.1"/>
</dbReference>
<proteinExistence type="predicted"/>
<dbReference type="InterPro" id="IPR016181">
    <property type="entry name" value="Acyl_CoA_acyltransferase"/>
</dbReference>
<dbReference type="EMBL" id="JRTT01000001">
    <property type="protein sequence ID" value="KHD79242.1"/>
    <property type="molecule type" value="Genomic_DNA"/>
</dbReference>
<keyword evidence="1" id="KW-0808">Transferase</keyword>